<dbReference type="RefSeq" id="WP_194538000.1">
    <property type="nucleotide sequence ID" value="NZ_JACEFB010000006.1"/>
</dbReference>
<dbReference type="EMBL" id="JACEFB010000006">
    <property type="protein sequence ID" value="MBA2226569.1"/>
    <property type="molecule type" value="Genomic_DNA"/>
</dbReference>
<comment type="caution">
    <text evidence="8">The sequence shown here is derived from an EMBL/GenBank/DDBJ whole genome shotgun (WGS) entry which is preliminary data.</text>
</comment>
<dbReference type="Pfam" id="PF22638">
    <property type="entry name" value="FlgK_D1"/>
    <property type="match status" value="1"/>
</dbReference>
<dbReference type="Gene3D" id="1.20.1330.10">
    <property type="entry name" value="f41 fragment of flagellin, N-terminal domain"/>
    <property type="match status" value="1"/>
</dbReference>
<evidence type="ECO:0000256" key="3">
    <source>
        <dbReference type="ARBA" id="ARBA00009677"/>
    </source>
</evidence>
<evidence type="ECO:0000256" key="4">
    <source>
        <dbReference type="ARBA" id="ARBA00016244"/>
    </source>
</evidence>
<evidence type="ECO:0000313" key="8">
    <source>
        <dbReference type="EMBL" id="MBA2226569.1"/>
    </source>
</evidence>
<comment type="subcellular location">
    <subcellularLocation>
        <location evidence="1">Bacterial flagellum</location>
    </subcellularLocation>
    <subcellularLocation>
        <location evidence="2">Secreted</location>
    </subcellularLocation>
</comment>
<dbReference type="GO" id="GO:0005576">
    <property type="term" value="C:extracellular region"/>
    <property type="evidence" value="ECO:0007669"/>
    <property type="project" value="UniProtKB-SubCell"/>
</dbReference>
<evidence type="ECO:0000256" key="6">
    <source>
        <dbReference type="ARBA" id="ARBA00023143"/>
    </source>
</evidence>
<keyword evidence="6" id="KW-0975">Bacterial flagellum</keyword>
<gene>
    <name evidence="8" type="ORF">H0921_10395</name>
</gene>
<accession>A0A7V9AC26</accession>
<protein>
    <recommendedName>
        <fullName evidence="4">Flagellar hook-associated protein 1</fullName>
    </recommendedName>
</protein>
<keyword evidence="9" id="KW-1185">Reference proteome</keyword>
<dbReference type="InterPro" id="IPR002371">
    <property type="entry name" value="FlgK"/>
</dbReference>
<evidence type="ECO:0000259" key="7">
    <source>
        <dbReference type="Pfam" id="PF22638"/>
    </source>
</evidence>
<feature type="domain" description="Flagellar hook-associated protein FlgK helical" evidence="7">
    <location>
        <begin position="118"/>
        <end position="282"/>
    </location>
</feature>
<name>A0A7V9AC26_9BACT</name>
<dbReference type="AlphaFoldDB" id="A0A7V9AC26"/>
<dbReference type="PANTHER" id="PTHR30033:SF2">
    <property type="entry name" value="FLAGELLAR HOOK PROTEIN"/>
    <property type="match status" value="1"/>
</dbReference>
<proteinExistence type="inferred from homology"/>
<dbReference type="PANTHER" id="PTHR30033">
    <property type="entry name" value="FLAGELLAR HOOK-ASSOCIATED PROTEIN 1"/>
    <property type="match status" value="1"/>
</dbReference>
<keyword evidence="5" id="KW-0964">Secreted</keyword>
<evidence type="ECO:0000313" key="9">
    <source>
        <dbReference type="Proteomes" id="UP000542342"/>
    </source>
</evidence>
<dbReference type="GO" id="GO:0009424">
    <property type="term" value="C:bacterial-type flagellum hook"/>
    <property type="evidence" value="ECO:0007669"/>
    <property type="project" value="InterPro"/>
</dbReference>
<comment type="similarity">
    <text evidence="3">Belongs to the flagella basal body rod proteins family.</text>
</comment>
<dbReference type="GO" id="GO:0005198">
    <property type="term" value="F:structural molecule activity"/>
    <property type="evidence" value="ECO:0007669"/>
    <property type="project" value="InterPro"/>
</dbReference>
<evidence type="ECO:0000256" key="1">
    <source>
        <dbReference type="ARBA" id="ARBA00004365"/>
    </source>
</evidence>
<evidence type="ECO:0000256" key="2">
    <source>
        <dbReference type="ARBA" id="ARBA00004613"/>
    </source>
</evidence>
<dbReference type="SUPFAM" id="SSF64518">
    <property type="entry name" value="Phase 1 flagellin"/>
    <property type="match status" value="1"/>
</dbReference>
<dbReference type="InterPro" id="IPR053927">
    <property type="entry name" value="FlgK_helical"/>
</dbReference>
<sequence length="537" mass="60624">MFDHLLIGLSGITVANESTYVIGQNITKSDMPQYHRKTARLSTLPNDNGVIYSYTHRETEDILQKLYYNNLSDFSFYDELYNYYSLLESYLTIGDYVAKFNDIYNVLSQLTGSRYRINDLISNMHDLVMSIRSTSDALDTLKINIEHQITSYVEQINNYLTNLTRLDHNLLDNRDQILEHLSNIMNTNLVQTNKGINILSDNGLPLILDNTVYHLKIQYNNNNINLINDIGTIDVDSGRLGSLIYMYNQYIPKIKNEINYLVSDFIRNINQIQATGLGIAGEYESVDSRIAVPDVFAPLATQDLPLEIFEGDITISITDINSSTRNNYTFHINPNIHSLYDISNFLSSLPGISASVNTSTGLISISALPGYKFDFAGRDTIPATNTSVTNPDTSGLLSALGINGIFDGYNADTISLRQQFIDNPNLFAFSKTGEIGNNDNIIRLLDVFKSSLFTQNNFIQRMSKIITDIGNFGTTVTNSKNYSKEIYNDTYTKLSEIIGVDTNEEFINLLKFQKMLESSSKYISIVNQTIDTLLNMF</sequence>
<evidence type="ECO:0000256" key="5">
    <source>
        <dbReference type="ARBA" id="ARBA00022525"/>
    </source>
</evidence>
<organism evidence="8 9">
    <name type="scientific">Thermogemmata fonticola</name>
    <dbReference type="NCBI Taxonomy" id="2755323"/>
    <lineage>
        <taxon>Bacteria</taxon>
        <taxon>Pseudomonadati</taxon>
        <taxon>Planctomycetota</taxon>
        <taxon>Planctomycetia</taxon>
        <taxon>Gemmatales</taxon>
        <taxon>Gemmataceae</taxon>
        <taxon>Thermogemmata</taxon>
    </lineage>
</organism>
<reference evidence="8 9" key="1">
    <citation type="submission" date="2020-07" db="EMBL/GenBank/DDBJ databases">
        <title>Thermogemmata thermophila gen. nov., sp. nov., a novel moderate thermophilic planctomycete from a Kamchatka hot spring.</title>
        <authorList>
            <person name="Elcheninov A.G."/>
            <person name="Podosokorskaya O.A."/>
            <person name="Kovaleva O.L."/>
            <person name="Novikov A."/>
            <person name="Bonch-Osmolovskaya E.A."/>
            <person name="Toshchakov S.V."/>
            <person name="Kublanov I.V."/>
        </authorList>
    </citation>
    <scope>NUCLEOTIDE SEQUENCE [LARGE SCALE GENOMIC DNA]</scope>
    <source>
        <strain evidence="8 9">2918</strain>
    </source>
</reference>
<dbReference type="Proteomes" id="UP000542342">
    <property type="component" value="Unassembled WGS sequence"/>
</dbReference>
<dbReference type="GO" id="GO:0044780">
    <property type="term" value="P:bacterial-type flagellum assembly"/>
    <property type="evidence" value="ECO:0007669"/>
    <property type="project" value="InterPro"/>
</dbReference>